<feature type="region of interest" description="Disordered" evidence="1">
    <location>
        <begin position="1"/>
        <end position="51"/>
    </location>
</feature>
<dbReference type="KEGG" id="aol:S58_04600"/>
<evidence type="ECO:0000313" key="3">
    <source>
        <dbReference type="Proteomes" id="UP000011841"/>
    </source>
</evidence>
<organism evidence="2 3">
    <name type="scientific">Bradyrhizobium oligotrophicum S58</name>
    <dbReference type="NCBI Taxonomy" id="1245469"/>
    <lineage>
        <taxon>Bacteria</taxon>
        <taxon>Pseudomonadati</taxon>
        <taxon>Pseudomonadota</taxon>
        <taxon>Alphaproteobacteria</taxon>
        <taxon>Hyphomicrobiales</taxon>
        <taxon>Nitrobacteraceae</taxon>
        <taxon>Bradyrhizobium</taxon>
    </lineage>
</organism>
<keyword evidence="3" id="KW-1185">Reference proteome</keyword>
<feature type="compositionally biased region" description="Acidic residues" evidence="1">
    <location>
        <begin position="15"/>
        <end position="28"/>
    </location>
</feature>
<evidence type="ECO:0000256" key="1">
    <source>
        <dbReference type="SAM" id="MobiDB-lite"/>
    </source>
</evidence>
<dbReference type="Proteomes" id="UP000011841">
    <property type="component" value="Chromosome"/>
</dbReference>
<evidence type="ECO:0000313" key="2">
    <source>
        <dbReference type="EMBL" id="BAM86475.1"/>
    </source>
</evidence>
<sequence length="51" mass="5638">MTPRNGHDRGVWPLDTEERDGTPIDDERDLATGEGGTIEVPLMDEDIANDD</sequence>
<dbReference type="GeneID" id="301821142"/>
<dbReference type="RefSeq" id="WP_015663613.1">
    <property type="nucleotide sequence ID" value="NC_020453.1"/>
</dbReference>
<protein>
    <submittedName>
        <fullName evidence="2">Uncharacterized protein</fullName>
    </submittedName>
</protein>
<feature type="compositionally biased region" description="Basic and acidic residues" evidence="1">
    <location>
        <begin position="1"/>
        <end position="10"/>
    </location>
</feature>
<gene>
    <name evidence="2" type="ORF">S58_04600</name>
</gene>
<accession>M4ZJL9</accession>
<reference evidence="2 3" key="1">
    <citation type="journal article" date="2013" name="Appl. Environ. Microbiol.">
        <title>Genome analysis suggests that the soil oligotrophic bacterium Agromonas oligotrophica (Bradyrhizobium oligotrophicum) is a nitrogen-fixing symbiont of Aeschynomene indica.</title>
        <authorList>
            <person name="Okubo T."/>
            <person name="Fukushima S."/>
            <person name="Itakura M."/>
            <person name="Oshima K."/>
            <person name="Longtonglang A."/>
            <person name="Teaumroong N."/>
            <person name="Mitsui H."/>
            <person name="Hattori M."/>
            <person name="Hattori R."/>
            <person name="Hattori T."/>
            <person name="Minamisawa K."/>
        </authorList>
    </citation>
    <scope>NUCLEOTIDE SEQUENCE [LARGE SCALE GENOMIC DNA]</scope>
    <source>
        <strain evidence="2 3">S58</strain>
    </source>
</reference>
<feature type="compositionally biased region" description="Acidic residues" evidence="1">
    <location>
        <begin position="42"/>
        <end position="51"/>
    </location>
</feature>
<proteinExistence type="predicted"/>
<dbReference type="PATRIC" id="fig|1245469.3.peg.467"/>
<dbReference type="EMBL" id="AP012603">
    <property type="protein sequence ID" value="BAM86475.1"/>
    <property type="molecule type" value="Genomic_DNA"/>
</dbReference>
<name>M4ZJL9_9BRAD</name>
<dbReference type="AlphaFoldDB" id="M4ZJL9"/>
<dbReference type="HOGENOM" id="CLU_3115273_0_0_5"/>
<dbReference type="eggNOG" id="ENOG5032CHN">
    <property type="taxonomic scope" value="Bacteria"/>
</dbReference>